<dbReference type="InterPro" id="IPR050570">
    <property type="entry name" value="Cell_wall_metabolism_enzyme"/>
</dbReference>
<dbReference type="EMBL" id="VKGC01000004">
    <property type="protein sequence ID" value="TSA86045.1"/>
    <property type="molecule type" value="Genomic_DNA"/>
</dbReference>
<reference evidence="5" key="1">
    <citation type="submission" date="2019-07" db="EMBL/GenBank/DDBJ databases">
        <title>Helicobacter labacensis sp. nov., Helicobacter mehlei sp. nov. and Helicobacter vulpis sp. nov., isolated from gastric mucosa of red fox (Vulpis vulpis).</title>
        <authorList>
            <person name="Papic B."/>
        </authorList>
    </citation>
    <scope>NUCLEOTIDE SEQUENCE [LARGE SCALE GENOMIC DNA]</scope>
    <source>
        <strain evidence="5">L8b</strain>
    </source>
</reference>
<proteinExistence type="predicted"/>
<dbReference type="Pfam" id="PF01551">
    <property type="entry name" value="Peptidase_M23"/>
    <property type="match status" value="1"/>
</dbReference>
<keyword evidence="2" id="KW-0472">Membrane</keyword>
<keyword evidence="1" id="KW-0732">Signal</keyword>
<feature type="transmembrane region" description="Helical" evidence="2">
    <location>
        <begin position="29"/>
        <end position="51"/>
    </location>
</feature>
<dbReference type="Gene3D" id="2.70.70.10">
    <property type="entry name" value="Glucose Permease (Domain IIA)"/>
    <property type="match status" value="1"/>
</dbReference>
<comment type="caution">
    <text evidence="4">The sequence shown here is derived from an EMBL/GenBank/DDBJ whole genome shotgun (WGS) entry which is preliminary data.</text>
</comment>
<dbReference type="PANTHER" id="PTHR21666:SF289">
    <property type="entry name" value="L-ALA--D-GLU ENDOPEPTIDASE"/>
    <property type="match status" value="1"/>
</dbReference>
<dbReference type="AlphaFoldDB" id="A0A553V0S4"/>
<accession>A0A553V0S4</accession>
<keyword evidence="5" id="KW-1185">Reference proteome</keyword>
<dbReference type="FunFam" id="2.70.70.10:FF:000006">
    <property type="entry name" value="M23 family peptidase"/>
    <property type="match status" value="1"/>
</dbReference>
<dbReference type="InterPro" id="IPR016047">
    <property type="entry name" value="M23ase_b-sheet_dom"/>
</dbReference>
<reference evidence="4 5" key="2">
    <citation type="submission" date="2019-07" db="EMBL/GenBank/DDBJ databases">
        <title>Helicobacter labacensis sp. nov., Helicobacter mehlei sp. nov. and Helicobacter vulpis sp. nov., isolated from gastric mucosa of red fox (Vulpis vulpis).</title>
        <authorList>
            <person name="Kusar D."/>
            <person name="Gruntar I."/>
            <person name="Pate M."/>
            <person name="Zajc U."/>
            <person name="Ocepek M."/>
        </authorList>
    </citation>
    <scope>NUCLEOTIDE SEQUENCE [LARGE SCALE GENOMIC DNA]</scope>
    <source>
        <strain evidence="4 5">L8b</strain>
    </source>
</reference>
<name>A0A553V0S4_9HELI</name>
<dbReference type="SUPFAM" id="SSF51261">
    <property type="entry name" value="Duplicated hybrid motif"/>
    <property type="match status" value="1"/>
</dbReference>
<dbReference type="PANTHER" id="PTHR21666">
    <property type="entry name" value="PEPTIDASE-RELATED"/>
    <property type="match status" value="1"/>
</dbReference>
<evidence type="ECO:0000259" key="3">
    <source>
        <dbReference type="Pfam" id="PF01551"/>
    </source>
</evidence>
<organism evidence="4 5">
    <name type="scientific">Helicobacter mehlei</name>
    <dbReference type="NCBI Taxonomy" id="2316080"/>
    <lineage>
        <taxon>Bacteria</taxon>
        <taxon>Pseudomonadati</taxon>
        <taxon>Campylobacterota</taxon>
        <taxon>Epsilonproteobacteria</taxon>
        <taxon>Campylobacterales</taxon>
        <taxon>Helicobacteraceae</taxon>
        <taxon>Helicobacter</taxon>
    </lineage>
</organism>
<dbReference type="GO" id="GO:0004222">
    <property type="term" value="F:metalloendopeptidase activity"/>
    <property type="evidence" value="ECO:0007669"/>
    <property type="project" value="TreeGrafter"/>
</dbReference>
<evidence type="ECO:0000256" key="2">
    <source>
        <dbReference type="SAM" id="Phobius"/>
    </source>
</evidence>
<dbReference type="OrthoDB" id="9815245at2"/>
<keyword evidence="2" id="KW-1133">Transmembrane helix</keyword>
<protein>
    <submittedName>
        <fullName evidence="4">M23 family metallopeptidase</fullName>
    </submittedName>
</protein>
<sequence length="310" mass="35286">MWLNRRLILMITHPDGSKFINVPIIYKQLAYYFLLFILGVLIFLGSALYTFNHEIKATKDQTKTLKAEYQKSTQTNSRLHQKVQGYIEEMMLAGDRINDLEDLVGIESVEDQQDDAPLSARLDVASITGAQKTFIMRFIPNDSPLVSYVRVSDGFYKRFHPILHTMHQHTGVDLSTPVGTPVYATANGVVGLANNGWNGGYGRLVKLFHPFGFKTYYAHLSKIVVENGEFVKKGQLIGYSGSSGMSTGPHLHYEVRFMDKPINPMFFIKWNMKNFDFIFTQERNIAWPSLLTIINNLLMDRLPSSPKVPK</sequence>
<dbReference type="InterPro" id="IPR011055">
    <property type="entry name" value="Dup_hybrid_motif"/>
</dbReference>
<gene>
    <name evidence="4" type="ORF">FNE76_02885</name>
</gene>
<dbReference type="CDD" id="cd12797">
    <property type="entry name" value="M23_peptidase"/>
    <property type="match status" value="1"/>
</dbReference>
<feature type="domain" description="M23ase beta-sheet core" evidence="3">
    <location>
        <begin position="168"/>
        <end position="264"/>
    </location>
</feature>
<dbReference type="Proteomes" id="UP000319322">
    <property type="component" value="Unassembled WGS sequence"/>
</dbReference>
<evidence type="ECO:0000256" key="1">
    <source>
        <dbReference type="ARBA" id="ARBA00022729"/>
    </source>
</evidence>
<evidence type="ECO:0000313" key="5">
    <source>
        <dbReference type="Proteomes" id="UP000319322"/>
    </source>
</evidence>
<evidence type="ECO:0000313" key="4">
    <source>
        <dbReference type="EMBL" id="TSA86045.1"/>
    </source>
</evidence>
<dbReference type="RefSeq" id="WP_120947857.1">
    <property type="nucleotide sequence ID" value="NZ_QXQP01000001.1"/>
</dbReference>
<keyword evidence="2" id="KW-0812">Transmembrane</keyword>